<keyword evidence="2" id="KW-1185">Reference proteome</keyword>
<evidence type="ECO:0000259" key="1">
    <source>
        <dbReference type="Pfam" id="PF13966"/>
    </source>
</evidence>
<reference evidence="3" key="1">
    <citation type="submission" date="2025-08" db="UniProtKB">
        <authorList>
            <consortium name="RefSeq"/>
        </authorList>
    </citation>
    <scope>IDENTIFICATION</scope>
    <source>
        <tissue evidence="3">Seedling</tissue>
    </source>
</reference>
<evidence type="ECO:0000313" key="2">
    <source>
        <dbReference type="Proteomes" id="UP001652623"/>
    </source>
</evidence>
<dbReference type="Proteomes" id="UP001652623">
    <property type="component" value="Chromosome 9"/>
</dbReference>
<organism evidence="2 3">
    <name type="scientific">Ziziphus jujuba</name>
    <name type="common">Chinese jujube</name>
    <name type="synonym">Ziziphus sativa</name>
    <dbReference type="NCBI Taxonomy" id="326968"/>
    <lineage>
        <taxon>Eukaryota</taxon>
        <taxon>Viridiplantae</taxon>
        <taxon>Streptophyta</taxon>
        <taxon>Embryophyta</taxon>
        <taxon>Tracheophyta</taxon>
        <taxon>Spermatophyta</taxon>
        <taxon>Magnoliopsida</taxon>
        <taxon>eudicotyledons</taxon>
        <taxon>Gunneridae</taxon>
        <taxon>Pentapetalae</taxon>
        <taxon>rosids</taxon>
        <taxon>fabids</taxon>
        <taxon>Rosales</taxon>
        <taxon>Rhamnaceae</taxon>
        <taxon>Paliureae</taxon>
        <taxon>Ziziphus</taxon>
    </lineage>
</organism>
<evidence type="ECO:0000313" key="3">
    <source>
        <dbReference type="RefSeq" id="XP_060667225.1"/>
    </source>
</evidence>
<dbReference type="InterPro" id="IPR026960">
    <property type="entry name" value="RVT-Znf"/>
</dbReference>
<accession>A0ABM3ZRW3</accession>
<name>A0ABM3ZRW3_ZIZJJ</name>
<protein>
    <submittedName>
        <fullName evidence="3">Uncharacterized protein LOC132799426</fullName>
    </submittedName>
</protein>
<dbReference type="RefSeq" id="XP_060667225.1">
    <property type="nucleotide sequence ID" value="XM_060811242.1"/>
</dbReference>
<proteinExistence type="predicted"/>
<sequence length="226" mass="26081">MFWVKNDQEDKVIWTATKSSSFTIKSAYNLEEEGEESDVSWWKHLWKSKIHERTKFFLWQLANALLSNLADRGVTLDNLDCAYGCNCVENEVHVFLQCEVVRRLSFASPWGIRWEESGINDIMSMLKCSINPMGTLPVHSVDKEYFIIFSAITLEHLWWLRNNVVHKGKDMRIELSLEVESNALSPINAIKENDISNLHWAAEPIASQEIYELIDPNGLPLSFGFD</sequence>
<feature type="domain" description="Reverse transcriptase zinc-binding" evidence="1">
    <location>
        <begin position="22"/>
        <end position="103"/>
    </location>
</feature>
<dbReference type="Pfam" id="PF13966">
    <property type="entry name" value="zf-RVT"/>
    <property type="match status" value="1"/>
</dbReference>
<gene>
    <name evidence="3" type="primary">LOC132799426</name>
</gene>
<dbReference type="GeneID" id="132799426"/>